<gene>
    <name evidence="2" type="ORF">QSV35_01335</name>
</gene>
<comment type="caution">
    <text evidence="2">The sequence shown here is derived from an EMBL/GenBank/DDBJ whole genome shotgun (WGS) entry which is preliminary data.</text>
</comment>
<dbReference type="InterPro" id="IPR002575">
    <property type="entry name" value="Aminoglycoside_PTrfase"/>
</dbReference>
<feature type="domain" description="Aminoglycoside phosphotransferase" evidence="1">
    <location>
        <begin position="29"/>
        <end position="255"/>
    </location>
</feature>
<name>A0ABT7MU39_9MICO</name>
<dbReference type="GO" id="GO:0016740">
    <property type="term" value="F:transferase activity"/>
    <property type="evidence" value="ECO:0007669"/>
    <property type="project" value="UniProtKB-KW"/>
</dbReference>
<keyword evidence="2" id="KW-0808">Transferase</keyword>
<dbReference type="Gene3D" id="3.30.200.20">
    <property type="entry name" value="Phosphorylase Kinase, domain 1"/>
    <property type="match status" value="1"/>
</dbReference>
<evidence type="ECO:0000313" key="2">
    <source>
        <dbReference type="EMBL" id="MDL9977964.1"/>
    </source>
</evidence>
<organism evidence="2 3">
    <name type="scientific">Microbacterium candidum</name>
    <dbReference type="NCBI Taxonomy" id="3041922"/>
    <lineage>
        <taxon>Bacteria</taxon>
        <taxon>Bacillati</taxon>
        <taxon>Actinomycetota</taxon>
        <taxon>Actinomycetes</taxon>
        <taxon>Micrococcales</taxon>
        <taxon>Microbacteriaceae</taxon>
        <taxon>Microbacterium</taxon>
    </lineage>
</organism>
<dbReference type="InterPro" id="IPR051678">
    <property type="entry name" value="AGP_Transferase"/>
</dbReference>
<dbReference type="EMBL" id="JASXSZ010000001">
    <property type="protein sequence ID" value="MDL9977964.1"/>
    <property type="molecule type" value="Genomic_DNA"/>
</dbReference>
<keyword evidence="3" id="KW-1185">Reference proteome</keyword>
<sequence length="289" mass="31163">MEITAALVSELVTAQFPEWAGLPVRPVPAQGWDNRTFRLGDDLSVRLPSGEAYVPGVAKEERVLRALAGRMPVAIPEQLASGAPGSGYPYPWSIRRWLPGETLTDARDVDRRALAADLGAALHTIRGLPTDAGPAAGAHSHFRGCHPSAYSDQVDIALERLGARVDATLCREIWLTATTSAWPSAPVWFHGDVASGNLLVEDRRLSAVIDFGTCGIGDPACDLVIAWTFFEGGERQEFRGAAGLDDATWQRARGWALWKALATMAGLSSPDPQRLHDRVLTEVLADPIV</sequence>
<dbReference type="RefSeq" id="WP_286285908.1">
    <property type="nucleotide sequence ID" value="NZ_JASXSZ010000001.1"/>
</dbReference>
<dbReference type="Gene3D" id="3.90.1200.10">
    <property type="match status" value="1"/>
</dbReference>
<protein>
    <submittedName>
        <fullName evidence="2">Aminoglycoside phosphotransferase family protein</fullName>
        <ecNumber evidence="2">2.7.-.-</ecNumber>
    </submittedName>
</protein>
<dbReference type="PANTHER" id="PTHR21310:SF42">
    <property type="entry name" value="BIFUNCTIONAL AAC_APH"/>
    <property type="match status" value="1"/>
</dbReference>
<proteinExistence type="predicted"/>
<dbReference type="CDD" id="cd05155">
    <property type="entry name" value="APH_ChoK_like_1"/>
    <property type="match status" value="1"/>
</dbReference>
<accession>A0ABT7MU39</accession>
<dbReference type="EC" id="2.7.-.-" evidence="2"/>
<evidence type="ECO:0000313" key="3">
    <source>
        <dbReference type="Proteomes" id="UP001235064"/>
    </source>
</evidence>
<reference evidence="2 3" key="1">
    <citation type="submission" date="2023-06" db="EMBL/GenBank/DDBJ databases">
        <title>Microbacterium sp. nov., isolated from a waste landfill.</title>
        <authorList>
            <person name="Wen W."/>
        </authorList>
    </citation>
    <scope>NUCLEOTIDE SEQUENCE [LARGE SCALE GENOMIC DNA]</scope>
    <source>
        <strain evidence="2 3">ASV49</strain>
    </source>
</reference>
<evidence type="ECO:0000259" key="1">
    <source>
        <dbReference type="Pfam" id="PF01636"/>
    </source>
</evidence>
<dbReference type="Proteomes" id="UP001235064">
    <property type="component" value="Unassembled WGS sequence"/>
</dbReference>
<dbReference type="SUPFAM" id="SSF56112">
    <property type="entry name" value="Protein kinase-like (PK-like)"/>
    <property type="match status" value="1"/>
</dbReference>
<dbReference type="Pfam" id="PF01636">
    <property type="entry name" value="APH"/>
    <property type="match status" value="1"/>
</dbReference>
<dbReference type="PANTHER" id="PTHR21310">
    <property type="entry name" value="AMINOGLYCOSIDE PHOSPHOTRANSFERASE-RELATED-RELATED"/>
    <property type="match status" value="1"/>
</dbReference>
<dbReference type="InterPro" id="IPR011009">
    <property type="entry name" value="Kinase-like_dom_sf"/>
</dbReference>